<dbReference type="InterPro" id="IPR013087">
    <property type="entry name" value="Znf_C2H2_type"/>
</dbReference>
<evidence type="ECO:0000256" key="3">
    <source>
        <dbReference type="ARBA" id="ARBA00022737"/>
    </source>
</evidence>
<feature type="region of interest" description="Disordered" evidence="9">
    <location>
        <begin position="218"/>
        <end position="253"/>
    </location>
</feature>
<organism evidence="11 12">
    <name type="scientific">Sinocyclocheilus grahami</name>
    <name type="common">Dianchi golden-line fish</name>
    <name type="synonym">Barbus grahami</name>
    <dbReference type="NCBI Taxonomy" id="75366"/>
    <lineage>
        <taxon>Eukaryota</taxon>
        <taxon>Metazoa</taxon>
        <taxon>Chordata</taxon>
        <taxon>Craniata</taxon>
        <taxon>Vertebrata</taxon>
        <taxon>Euteleostomi</taxon>
        <taxon>Actinopterygii</taxon>
        <taxon>Neopterygii</taxon>
        <taxon>Teleostei</taxon>
        <taxon>Ostariophysi</taxon>
        <taxon>Cypriniformes</taxon>
        <taxon>Cyprinidae</taxon>
        <taxon>Cyprininae</taxon>
        <taxon>Sinocyclocheilus</taxon>
    </lineage>
</organism>
<keyword evidence="12" id="KW-1185">Reference proteome</keyword>
<evidence type="ECO:0000256" key="8">
    <source>
        <dbReference type="PROSITE-ProRule" id="PRU00042"/>
    </source>
</evidence>
<evidence type="ECO:0000256" key="9">
    <source>
        <dbReference type="SAM" id="MobiDB-lite"/>
    </source>
</evidence>
<dbReference type="InterPro" id="IPR036236">
    <property type="entry name" value="Znf_C2H2_sf"/>
</dbReference>
<dbReference type="SUPFAM" id="SSF57667">
    <property type="entry name" value="beta-beta-alpha zinc fingers"/>
    <property type="match status" value="1"/>
</dbReference>
<dbReference type="GO" id="GO:0000978">
    <property type="term" value="F:RNA polymerase II cis-regulatory region sequence-specific DNA binding"/>
    <property type="evidence" value="ECO:0007669"/>
    <property type="project" value="TreeGrafter"/>
</dbReference>
<evidence type="ECO:0000256" key="4">
    <source>
        <dbReference type="ARBA" id="ARBA00022771"/>
    </source>
</evidence>
<dbReference type="GO" id="GO:0005634">
    <property type="term" value="C:nucleus"/>
    <property type="evidence" value="ECO:0007669"/>
    <property type="project" value="UniProtKB-SubCell"/>
</dbReference>
<dbReference type="PROSITE" id="PS00028">
    <property type="entry name" value="ZINC_FINGER_C2H2_1"/>
    <property type="match status" value="2"/>
</dbReference>
<keyword evidence="7" id="KW-0539">Nucleus</keyword>
<evidence type="ECO:0000256" key="7">
    <source>
        <dbReference type="ARBA" id="ARBA00023242"/>
    </source>
</evidence>
<dbReference type="Ensembl" id="ENSSGRT00000028959.1">
    <property type="protein sequence ID" value="ENSSGRP00000026891.1"/>
    <property type="gene ID" value="ENSSGRG00000015482.1"/>
</dbReference>
<dbReference type="PANTHER" id="PTHR24391">
    <property type="entry name" value="HISTONE H4 TRANSCRIPTION FACTOR-RELATED"/>
    <property type="match status" value="1"/>
</dbReference>
<dbReference type="PROSITE" id="PS50157">
    <property type="entry name" value="ZINC_FINGER_C2H2_2"/>
    <property type="match status" value="1"/>
</dbReference>
<dbReference type="PANTHER" id="PTHR24391:SF26">
    <property type="entry name" value="HISTONE H4 TRANSCRIPTION FACTOR"/>
    <property type="match status" value="1"/>
</dbReference>
<protein>
    <submittedName>
        <fullName evidence="11">Histone H4 transcription factor-like</fullName>
    </submittedName>
</protein>
<sequence length="308" mass="35651">MLPSGKRALRREELQLELACEWGSCQETFERMQEFCQHMEKHYKATVDSETDLPEEEHNCLWRDCGFCSVEGNAELLRHMFFHCYHTKLKQWGLAILKGHSDMGACSVGLHNRNIVPEVQENFLCLWEHCEVWKQSQVLLYVACQIKFIEGDYTPRYKCHVCEQCFTRGNNLTAHLRKKHQFKWPSGHPRFRYKEHEDGFMRLQLIRYESVELTEQLMRERQGEGDSSESSQQNGEELEETGPLRTMSGNTEAGIRKEGVDVCRTQENTESVFLVLTAGTSAETDSTSEGAVMRQLQDTAQQLGMEVV</sequence>
<evidence type="ECO:0000259" key="10">
    <source>
        <dbReference type="PROSITE" id="PS50157"/>
    </source>
</evidence>
<dbReference type="SMART" id="SM00355">
    <property type="entry name" value="ZnF_C2H2"/>
    <property type="match status" value="3"/>
</dbReference>
<comment type="subcellular location">
    <subcellularLocation>
        <location evidence="1">Nucleus</location>
    </subcellularLocation>
</comment>
<dbReference type="AlphaFoldDB" id="A0A672LQJ6"/>
<dbReference type="Proteomes" id="UP000472262">
    <property type="component" value="Unassembled WGS sequence"/>
</dbReference>
<evidence type="ECO:0000256" key="2">
    <source>
        <dbReference type="ARBA" id="ARBA00022723"/>
    </source>
</evidence>
<keyword evidence="6" id="KW-0238">DNA-binding</keyword>
<reference evidence="11" key="2">
    <citation type="submission" date="2025-09" db="UniProtKB">
        <authorList>
            <consortium name="Ensembl"/>
        </authorList>
    </citation>
    <scope>IDENTIFICATION</scope>
</reference>
<dbReference type="Gene3D" id="3.30.160.60">
    <property type="entry name" value="Classic Zinc Finger"/>
    <property type="match status" value="2"/>
</dbReference>
<dbReference type="InParanoid" id="A0A672LQJ6"/>
<keyword evidence="5" id="KW-0862">Zinc</keyword>
<keyword evidence="4 8" id="KW-0863">Zinc-finger</keyword>
<dbReference type="GO" id="GO:0045892">
    <property type="term" value="P:negative regulation of DNA-templated transcription"/>
    <property type="evidence" value="ECO:0007669"/>
    <property type="project" value="UniProtKB-ARBA"/>
</dbReference>
<evidence type="ECO:0000256" key="1">
    <source>
        <dbReference type="ARBA" id="ARBA00004123"/>
    </source>
</evidence>
<keyword evidence="2" id="KW-0479">Metal-binding</keyword>
<dbReference type="OMA" id="CRTQENT"/>
<dbReference type="GO" id="GO:0000981">
    <property type="term" value="F:DNA-binding transcription factor activity, RNA polymerase II-specific"/>
    <property type="evidence" value="ECO:0007669"/>
    <property type="project" value="TreeGrafter"/>
</dbReference>
<evidence type="ECO:0000256" key="5">
    <source>
        <dbReference type="ARBA" id="ARBA00022833"/>
    </source>
</evidence>
<evidence type="ECO:0000313" key="11">
    <source>
        <dbReference type="Ensembl" id="ENSSGRP00000026891.1"/>
    </source>
</evidence>
<keyword evidence="3" id="KW-0677">Repeat</keyword>
<dbReference type="GO" id="GO:0008270">
    <property type="term" value="F:zinc ion binding"/>
    <property type="evidence" value="ECO:0007669"/>
    <property type="project" value="UniProtKB-KW"/>
</dbReference>
<name>A0A672LQJ6_SINGR</name>
<evidence type="ECO:0000313" key="12">
    <source>
        <dbReference type="Proteomes" id="UP000472262"/>
    </source>
</evidence>
<gene>
    <name evidence="11" type="primary">hinfp</name>
</gene>
<accession>A0A672LQJ6</accession>
<evidence type="ECO:0000256" key="6">
    <source>
        <dbReference type="ARBA" id="ARBA00023125"/>
    </source>
</evidence>
<feature type="domain" description="C2H2-type" evidence="10">
    <location>
        <begin position="157"/>
        <end position="185"/>
    </location>
</feature>
<dbReference type="InterPro" id="IPR051574">
    <property type="entry name" value="ZnF_E-box_Homeobox"/>
</dbReference>
<reference evidence="11" key="1">
    <citation type="submission" date="2025-08" db="UniProtKB">
        <authorList>
            <consortium name="Ensembl"/>
        </authorList>
    </citation>
    <scope>IDENTIFICATION</scope>
</reference>
<proteinExistence type="predicted"/>